<gene>
    <name evidence="2" type="ORF">Bxe_B2508</name>
</gene>
<accession>Q13R06</accession>
<dbReference type="PANTHER" id="PTHR42928">
    <property type="entry name" value="TRICARBOXYLATE-BINDING PROTEIN"/>
    <property type="match status" value="1"/>
</dbReference>
<dbReference type="CDD" id="cd07012">
    <property type="entry name" value="PBP2_Bug_TTT"/>
    <property type="match status" value="1"/>
</dbReference>
<dbReference type="KEGG" id="bxe:Bxe_B2508"/>
<dbReference type="AlphaFoldDB" id="Q13R06"/>
<dbReference type="Gene3D" id="3.40.190.10">
    <property type="entry name" value="Periplasmic binding protein-like II"/>
    <property type="match status" value="1"/>
</dbReference>
<reference evidence="2 3" key="1">
    <citation type="journal article" date="2006" name="Proc. Natl. Acad. Sci. U.S.A.">
        <title>Burkholderia xenovorans LB400 harbors a multi-replicon, 9.73-Mbp genome shaped for versatility.</title>
        <authorList>
            <person name="Chain P.S."/>
            <person name="Denef V.J."/>
            <person name="Konstantinidis K.T."/>
            <person name="Vergez L.M."/>
            <person name="Agullo L."/>
            <person name="Reyes V.L."/>
            <person name="Hauser L."/>
            <person name="Cordova M."/>
            <person name="Gomez L."/>
            <person name="Gonzalez M."/>
            <person name="Land M."/>
            <person name="Lao V."/>
            <person name="Larimer F."/>
            <person name="LiPuma J.J."/>
            <person name="Mahenthiralingam E."/>
            <person name="Malfatti S.A."/>
            <person name="Marx C.J."/>
            <person name="Parnell J.J."/>
            <person name="Ramette A."/>
            <person name="Richardson P."/>
            <person name="Seeger M."/>
            <person name="Smith D."/>
            <person name="Spilker T."/>
            <person name="Sul W.J."/>
            <person name="Tsoi T.V."/>
            <person name="Ulrich L.E."/>
            <person name="Zhulin I.B."/>
            <person name="Tiedje J.M."/>
        </authorList>
    </citation>
    <scope>NUCLEOTIDE SEQUENCE [LARGE SCALE GENOMIC DNA]</scope>
    <source>
        <strain evidence="2 3">LB400</strain>
    </source>
</reference>
<dbReference type="Proteomes" id="UP000001817">
    <property type="component" value="Chromosome 2"/>
</dbReference>
<evidence type="ECO:0008006" key="4">
    <source>
        <dbReference type="Google" id="ProtNLM"/>
    </source>
</evidence>
<comment type="similarity">
    <text evidence="1">Belongs to the UPF0065 (bug) family.</text>
</comment>
<keyword evidence="3" id="KW-1185">Reference proteome</keyword>
<dbReference type="Gene3D" id="3.40.190.150">
    <property type="entry name" value="Bordetella uptake gene, domain 1"/>
    <property type="match status" value="1"/>
</dbReference>
<name>Q13R06_PARXL</name>
<dbReference type="InterPro" id="IPR042100">
    <property type="entry name" value="Bug_dom1"/>
</dbReference>
<dbReference type="PATRIC" id="fig|266265.5.peg.5198"/>
<evidence type="ECO:0000313" key="2">
    <source>
        <dbReference type="EMBL" id="ABE33483.1"/>
    </source>
</evidence>
<dbReference type="RefSeq" id="WP_011490851.1">
    <property type="nucleotide sequence ID" value="NC_007952.1"/>
</dbReference>
<dbReference type="PANTHER" id="PTHR42928:SF5">
    <property type="entry name" value="BLR1237 PROTEIN"/>
    <property type="match status" value="1"/>
</dbReference>
<dbReference type="eggNOG" id="COG3181">
    <property type="taxonomic scope" value="Bacteria"/>
</dbReference>
<dbReference type="SUPFAM" id="SSF53850">
    <property type="entry name" value="Periplasmic binding protein-like II"/>
    <property type="match status" value="1"/>
</dbReference>
<dbReference type="PIRSF" id="PIRSF017082">
    <property type="entry name" value="YflP"/>
    <property type="match status" value="1"/>
</dbReference>
<evidence type="ECO:0000256" key="1">
    <source>
        <dbReference type="ARBA" id="ARBA00006987"/>
    </source>
</evidence>
<dbReference type="EMBL" id="CP000271">
    <property type="protein sequence ID" value="ABE33483.1"/>
    <property type="molecule type" value="Genomic_DNA"/>
</dbReference>
<dbReference type="Pfam" id="PF03401">
    <property type="entry name" value="TctC"/>
    <property type="match status" value="1"/>
</dbReference>
<dbReference type="InterPro" id="IPR005064">
    <property type="entry name" value="BUG"/>
</dbReference>
<dbReference type="OrthoDB" id="8678477at2"/>
<proteinExistence type="inferred from homology"/>
<dbReference type="STRING" id="266265.Bxe_B2508"/>
<evidence type="ECO:0000313" key="3">
    <source>
        <dbReference type="Proteomes" id="UP000001817"/>
    </source>
</evidence>
<organism evidence="2 3">
    <name type="scientific">Paraburkholderia xenovorans (strain LB400)</name>
    <dbReference type="NCBI Taxonomy" id="266265"/>
    <lineage>
        <taxon>Bacteria</taxon>
        <taxon>Pseudomonadati</taxon>
        <taxon>Pseudomonadota</taxon>
        <taxon>Betaproteobacteria</taxon>
        <taxon>Burkholderiales</taxon>
        <taxon>Burkholderiaceae</taxon>
        <taxon>Paraburkholderia</taxon>
    </lineage>
</organism>
<sequence>MAASSMLFQPRYAVANGVDSYPDKPVRMVVAYGVGGVADNIGRVLAAGLTKALGRSVFVDNRGGGGGTIGATLVAKAAPDGYTILLTSPPMIAVAPLLLPDIYYNPTRDFTPIGTFVTTPNILVVNNSLPVKTLADLVSYARGPARGDVSFASGGTGSTGDLSGQILKRTANIDLIAVPYKSSALGFPDVIAGRVSMLFDSVPSTLGFIRAGQVRPIVVMSDKRSPLLPAVPTAVEEGYPAATMQFWMGIEGPANMPPVIVARLNAALRTAMATPEVAKSMESLGAQPFLTSPQEFSALQDRDIAKYKPLIREIGLGAGD</sequence>
<protein>
    <recommendedName>
        <fullName evidence="4">Tripartite tricarboxylate transporter substrate binding protein</fullName>
    </recommendedName>
</protein>